<gene>
    <name evidence="5" type="ORF">ACFPL4_35540</name>
</gene>
<keyword evidence="1" id="KW-0805">Transcription regulation</keyword>
<dbReference type="Pfam" id="PF02311">
    <property type="entry name" value="AraC_binding"/>
    <property type="match status" value="1"/>
</dbReference>
<dbReference type="Pfam" id="PF12833">
    <property type="entry name" value="HTH_18"/>
    <property type="match status" value="1"/>
</dbReference>
<accession>A0ABV9VJB7</accession>
<evidence type="ECO:0000256" key="1">
    <source>
        <dbReference type="ARBA" id="ARBA00023015"/>
    </source>
</evidence>
<dbReference type="SUPFAM" id="SSF51215">
    <property type="entry name" value="Regulatory protein AraC"/>
    <property type="match status" value="1"/>
</dbReference>
<evidence type="ECO:0000256" key="3">
    <source>
        <dbReference type="ARBA" id="ARBA00023163"/>
    </source>
</evidence>
<evidence type="ECO:0000259" key="4">
    <source>
        <dbReference type="PROSITE" id="PS01124"/>
    </source>
</evidence>
<name>A0ABV9VJB7_STRAZ</name>
<protein>
    <submittedName>
        <fullName evidence="5">AraC family transcriptional regulator</fullName>
    </submittedName>
</protein>
<dbReference type="InterPro" id="IPR050204">
    <property type="entry name" value="AraC_XylS_family_regulators"/>
</dbReference>
<evidence type="ECO:0000313" key="6">
    <source>
        <dbReference type="Proteomes" id="UP001595908"/>
    </source>
</evidence>
<dbReference type="SMART" id="SM00342">
    <property type="entry name" value="HTH_ARAC"/>
    <property type="match status" value="1"/>
</dbReference>
<dbReference type="InterPro" id="IPR018060">
    <property type="entry name" value="HTH_AraC"/>
</dbReference>
<keyword evidence="3" id="KW-0804">Transcription</keyword>
<dbReference type="PANTHER" id="PTHR46796">
    <property type="entry name" value="HTH-TYPE TRANSCRIPTIONAL ACTIVATOR RHAS-RELATED"/>
    <property type="match status" value="1"/>
</dbReference>
<dbReference type="Proteomes" id="UP001595908">
    <property type="component" value="Unassembled WGS sequence"/>
</dbReference>
<keyword evidence="2" id="KW-0238">DNA-binding</keyword>
<dbReference type="SUPFAM" id="SSF46689">
    <property type="entry name" value="Homeodomain-like"/>
    <property type="match status" value="2"/>
</dbReference>
<keyword evidence="6" id="KW-1185">Reference proteome</keyword>
<dbReference type="InterPro" id="IPR037923">
    <property type="entry name" value="HTH-like"/>
</dbReference>
<reference evidence="6" key="1">
    <citation type="journal article" date="2019" name="Int. J. Syst. Evol. Microbiol.">
        <title>The Global Catalogue of Microorganisms (GCM) 10K type strain sequencing project: providing services to taxonomists for standard genome sequencing and annotation.</title>
        <authorList>
            <consortium name="The Broad Institute Genomics Platform"/>
            <consortium name="The Broad Institute Genome Sequencing Center for Infectious Disease"/>
            <person name="Wu L."/>
            <person name="Ma J."/>
        </authorList>
    </citation>
    <scope>NUCLEOTIDE SEQUENCE [LARGE SCALE GENOMIC DNA]</scope>
    <source>
        <strain evidence="6">ICMP 257</strain>
    </source>
</reference>
<dbReference type="InterPro" id="IPR009057">
    <property type="entry name" value="Homeodomain-like_sf"/>
</dbReference>
<dbReference type="RefSeq" id="WP_033305864.1">
    <property type="nucleotide sequence ID" value="NZ_JBHSJE010000020.1"/>
</dbReference>
<sequence length="285" mass="31129">MEARNGAGSGPANGWTRYWRDGSRPLEAMQAHFFEHVYTPHSHDTYSFGITDVGAQSFHCRGANHTSGAGMVMAFNPDEVHDGRAAAQLGYQYRIVHIGPRVVCEILADASDRHTGAMPLFTQPVLTDPLLTDTLSRLHGALAGRAGLLVREELLIATVLAMAKRGTTRTPRVRTLAGTPRLRAARRARALLDKAFLEPLAVNDLAAVAGCSRFALYRAFREEYGMPPSAYQRLLRLRHARDLLTSGLAPADAATSAGFSDQAHFNRWFKRAYGITPGVFSCAVL</sequence>
<dbReference type="PROSITE" id="PS01124">
    <property type="entry name" value="HTH_ARAC_FAMILY_2"/>
    <property type="match status" value="1"/>
</dbReference>
<dbReference type="InterPro" id="IPR003313">
    <property type="entry name" value="AraC-bd"/>
</dbReference>
<evidence type="ECO:0000313" key="5">
    <source>
        <dbReference type="EMBL" id="MFC4983586.1"/>
    </source>
</evidence>
<organism evidence="5 6">
    <name type="scientific">Streptomyces atroolivaceus</name>
    <dbReference type="NCBI Taxonomy" id="66869"/>
    <lineage>
        <taxon>Bacteria</taxon>
        <taxon>Bacillati</taxon>
        <taxon>Actinomycetota</taxon>
        <taxon>Actinomycetes</taxon>
        <taxon>Kitasatosporales</taxon>
        <taxon>Streptomycetaceae</taxon>
        <taxon>Streptomyces</taxon>
    </lineage>
</organism>
<dbReference type="GeneID" id="31237669"/>
<evidence type="ECO:0000256" key="2">
    <source>
        <dbReference type="ARBA" id="ARBA00023125"/>
    </source>
</evidence>
<dbReference type="Gene3D" id="1.10.10.60">
    <property type="entry name" value="Homeodomain-like"/>
    <property type="match status" value="2"/>
</dbReference>
<feature type="domain" description="HTH araC/xylS-type" evidence="4">
    <location>
        <begin position="186"/>
        <end position="283"/>
    </location>
</feature>
<dbReference type="PANTHER" id="PTHR46796:SF2">
    <property type="entry name" value="TRANSCRIPTIONAL REGULATORY PROTEIN"/>
    <property type="match status" value="1"/>
</dbReference>
<comment type="caution">
    <text evidence="5">The sequence shown here is derived from an EMBL/GenBank/DDBJ whole genome shotgun (WGS) entry which is preliminary data.</text>
</comment>
<dbReference type="EMBL" id="JBHSJE010000020">
    <property type="protein sequence ID" value="MFC4983586.1"/>
    <property type="molecule type" value="Genomic_DNA"/>
</dbReference>
<proteinExistence type="predicted"/>